<evidence type="ECO:0000256" key="8">
    <source>
        <dbReference type="HAMAP-Rule" id="MF_01416"/>
    </source>
</evidence>
<evidence type="ECO:0000256" key="1">
    <source>
        <dbReference type="ARBA" id="ARBA00004370"/>
    </source>
</evidence>
<comment type="function">
    <text evidence="8">This protein is part of the stalk that links CF(0) to CF(1). It either transmits conformational changes from CF(0) to CF(1) or is implicated in proton conduction.</text>
</comment>
<keyword evidence="2 8" id="KW-0813">Transport</keyword>
<name>A0AAP9J189_PANTH</name>
<dbReference type="Proteomes" id="UP001209276">
    <property type="component" value="Unassembled WGS sequence"/>
</dbReference>
<dbReference type="SUPFAM" id="SSF47928">
    <property type="entry name" value="N-terminal domain of the delta subunit of the F1F0-ATP synthase"/>
    <property type="match status" value="1"/>
</dbReference>
<keyword evidence="7 8" id="KW-0066">ATP synthesis</keyword>
<dbReference type="NCBIfam" id="NF004402">
    <property type="entry name" value="PRK05758.2-2"/>
    <property type="match status" value="1"/>
</dbReference>
<organism evidence="10 11">
    <name type="scientific">Paenibacillus thiaminolyticus</name>
    <name type="common">Bacillus thiaminolyticus</name>
    <dbReference type="NCBI Taxonomy" id="49283"/>
    <lineage>
        <taxon>Bacteria</taxon>
        <taxon>Bacillati</taxon>
        <taxon>Bacillota</taxon>
        <taxon>Bacilli</taxon>
        <taxon>Bacillales</taxon>
        <taxon>Paenibacillaceae</taxon>
        <taxon>Paenibacillus</taxon>
    </lineage>
</organism>
<evidence type="ECO:0000313" key="9">
    <source>
        <dbReference type="EMBL" id="MCY9608822.1"/>
    </source>
</evidence>
<dbReference type="Proteomes" id="UP000315377">
    <property type="component" value="Chromosome"/>
</dbReference>
<dbReference type="NCBIfam" id="NF004403">
    <property type="entry name" value="PRK05758.2-4"/>
    <property type="match status" value="1"/>
</dbReference>
<dbReference type="GO" id="GO:0045259">
    <property type="term" value="C:proton-transporting ATP synthase complex"/>
    <property type="evidence" value="ECO:0007669"/>
    <property type="project" value="UniProtKB-KW"/>
</dbReference>
<evidence type="ECO:0000256" key="6">
    <source>
        <dbReference type="ARBA" id="ARBA00023196"/>
    </source>
</evidence>
<keyword evidence="4 8" id="KW-0406">Ion transport</keyword>
<dbReference type="EMBL" id="CP041405">
    <property type="protein sequence ID" value="QDM44616.1"/>
    <property type="molecule type" value="Genomic_DNA"/>
</dbReference>
<dbReference type="AlphaFoldDB" id="A0AAP9J189"/>
<reference evidence="10 11" key="1">
    <citation type="submission" date="2019-07" db="EMBL/GenBank/DDBJ databases">
        <title>Paenibacillus thiaminolyticus NRRL B-4156.</title>
        <authorList>
            <person name="Hehnly C."/>
            <person name="Zhang L."/>
        </authorList>
    </citation>
    <scope>NUCLEOTIDE SEQUENCE [LARGE SCALE GENOMIC DNA]</scope>
    <source>
        <strain evidence="10 11">NRRL B-4156</strain>
    </source>
</reference>
<keyword evidence="6 8" id="KW-0139">CF(1)</keyword>
<comment type="similarity">
    <text evidence="8">Belongs to the ATPase delta chain family.</text>
</comment>
<dbReference type="InterPro" id="IPR000711">
    <property type="entry name" value="ATPase_OSCP/dsu"/>
</dbReference>
<dbReference type="EMBL" id="JAMDMM010000031">
    <property type="protein sequence ID" value="MCY9608822.1"/>
    <property type="molecule type" value="Genomic_DNA"/>
</dbReference>
<keyword evidence="3 8" id="KW-0375">Hydrogen ion transport</keyword>
<proteinExistence type="inferred from homology"/>
<dbReference type="Pfam" id="PF00213">
    <property type="entry name" value="OSCP"/>
    <property type="match status" value="1"/>
</dbReference>
<evidence type="ECO:0000313" key="11">
    <source>
        <dbReference type="Proteomes" id="UP000315377"/>
    </source>
</evidence>
<reference evidence="9 12" key="2">
    <citation type="submission" date="2022-05" db="EMBL/GenBank/DDBJ databases">
        <title>Genome Sequencing of Bee-Associated Microbes.</title>
        <authorList>
            <person name="Dunlap C."/>
        </authorList>
    </citation>
    <scope>NUCLEOTIDE SEQUENCE [LARGE SCALE GENOMIC DNA]</scope>
    <source>
        <strain evidence="9 12">NRRL B-14613</strain>
    </source>
</reference>
<evidence type="ECO:0000256" key="4">
    <source>
        <dbReference type="ARBA" id="ARBA00023065"/>
    </source>
</evidence>
<keyword evidence="8" id="KW-1003">Cell membrane</keyword>
<dbReference type="InterPro" id="IPR026015">
    <property type="entry name" value="ATP_synth_OSCP/delta_N_sf"/>
</dbReference>
<gene>
    <name evidence="8" type="primary">atpH</name>
    <name evidence="10" type="ORF">FLT43_14920</name>
    <name evidence="9" type="ORF">M5W83_16905</name>
</gene>
<dbReference type="GeneID" id="76997254"/>
<dbReference type="Gene3D" id="1.10.520.20">
    <property type="entry name" value="N-terminal domain of the delta subunit of the F1F0-ATP synthase"/>
    <property type="match status" value="1"/>
</dbReference>
<dbReference type="RefSeq" id="WP_087444375.1">
    <property type="nucleotide sequence ID" value="NZ_CABMNB010000046.1"/>
</dbReference>
<evidence type="ECO:0000256" key="3">
    <source>
        <dbReference type="ARBA" id="ARBA00022781"/>
    </source>
</evidence>
<dbReference type="PROSITE" id="PS00389">
    <property type="entry name" value="ATPASE_DELTA"/>
    <property type="match status" value="1"/>
</dbReference>
<keyword evidence="12" id="KW-1185">Reference proteome</keyword>
<dbReference type="GO" id="GO:0005886">
    <property type="term" value="C:plasma membrane"/>
    <property type="evidence" value="ECO:0007669"/>
    <property type="project" value="UniProtKB-SubCell"/>
</dbReference>
<dbReference type="PANTHER" id="PTHR11910">
    <property type="entry name" value="ATP SYNTHASE DELTA CHAIN"/>
    <property type="match status" value="1"/>
</dbReference>
<protein>
    <recommendedName>
        <fullName evidence="8">ATP synthase subunit delta</fullName>
    </recommendedName>
    <alternativeName>
        <fullName evidence="8">ATP synthase F(1) sector subunit delta</fullName>
    </alternativeName>
    <alternativeName>
        <fullName evidence="8">F-type ATPase subunit delta</fullName>
        <shortName evidence="8">F-ATPase subunit delta</shortName>
    </alternativeName>
</protein>
<evidence type="ECO:0000256" key="7">
    <source>
        <dbReference type="ARBA" id="ARBA00023310"/>
    </source>
</evidence>
<evidence type="ECO:0000256" key="2">
    <source>
        <dbReference type="ARBA" id="ARBA00022448"/>
    </source>
</evidence>
<dbReference type="HAMAP" id="MF_01416">
    <property type="entry name" value="ATP_synth_delta_bact"/>
    <property type="match status" value="1"/>
</dbReference>
<dbReference type="PRINTS" id="PR00125">
    <property type="entry name" value="ATPASEDELTA"/>
</dbReference>
<evidence type="ECO:0000313" key="10">
    <source>
        <dbReference type="EMBL" id="QDM44616.1"/>
    </source>
</evidence>
<dbReference type="NCBIfam" id="TIGR01145">
    <property type="entry name" value="ATP_synt_delta"/>
    <property type="match status" value="1"/>
</dbReference>
<keyword evidence="5 8" id="KW-0472">Membrane</keyword>
<evidence type="ECO:0000256" key="5">
    <source>
        <dbReference type="ARBA" id="ARBA00023136"/>
    </source>
</evidence>
<accession>A0AAP9J189</accession>
<dbReference type="InterPro" id="IPR020781">
    <property type="entry name" value="ATPase_OSCP/d_CS"/>
</dbReference>
<comment type="subcellular location">
    <subcellularLocation>
        <location evidence="8">Cell membrane</location>
        <topology evidence="8">Peripheral membrane protein</topology>
    </subcellularLocation>
    <subcellularLocation>
        <location evidence="1">Membrane</location>
    </subcellularLocation>
</comment>
<evidence type="ECO:0000313" key="12">
    <source>
        <dbReference type="Proteomes" id="UP001209276"/>
    </source>
</evidence>
<dbReference type="GO" id="GO:0046933">
    <property type="term" value="F:proton-transporting ATP synthase activity, rotational mechanism"/>
    <property type="evidence" value="ECO:0007669"/>
    <property type="project" value="UniProtKB-UniRule"/>
</dbReference>
<sequence>MSKDIAKRYAKALFDLASERKAVAETEQQLKAVVEVMNSTSELYVLFSAPNIDVSVKQAILRQAFEGEVSEIVLNTLLLLTERGRIRILPELETHFVRIVGEATGVTDAYVTTAFPLDEAGKQEVAAQFGQMLNKTIRVHNVVDASIIGGMKVRIGDVLYDGSLSGQLERIQKTLKTQVR</sequence>
<comment type="function">
    <text evidence="8">F(1)F(0) ATP synthase produces ATP from ADP in the presence of a proton or sodium gradient. F-type ATPases consist of two structural domains, F(1) containing the extramembraneous catalytic core and F(0) containing the membrane proton channel, linked together by a central stalk and a peripheral stalk. During catalysis, ATP synthesis in the catalytic domain of F(1) is coupled via a rotary mechanism of the central stalk subunits to proton translocation.</text>
</comment>